<comment type="caution">
    <text evidence="3">The sequence shown here is derived from an EMBL/GenBank/DDBJ whole genome shotgun (WGS) entry which is preliminary data.</text>
</comment>
<feature type="coiled-coil region" evidence="1">
    <location>
        <begin position="68"/>
        <end position="95"/>
    </location>
</feature>
<evidence type="ECO:0000313" key="4">
    <source>
        <dbReference type="Proteomes" id="UP000887013"/>
    </source>
</evidence>
<dbReference type="Proteomes" id="UP000887013">
    <property type="component" value="Unassembled WGS sequence"/>
</dbReference>
<dbReference type="EMBL" id="BMAW01048421">
    <property type="protein sequence ID" value="GFS65825.1"/>
    <property type="molecule type" value="Genomic_DNA"/>
</dbReference>
<dbReference type="AlphaFoldDB" id="A0A8X6IYJ7"/>
<evidence type="ECO:0000256" key="1">
    <source>
        <dbReference type="SAM" id="Coils"/>
    </source>
</evidence>
<evidence type="ECO:0000256" key="2">
    <source>
        <dbReference type="SAM" id="MobiDB-lite"/>
    </source>
</evidence>
<keyword evidence="1" id="KW-0175">Coiled coil</keyword>
<feature type="compositionally biased region" description="Polar residues" evidence="2">
    <location>
        <begin position="391"/>
        <end position="414"/>
    </location>
</feature>
<evidence type="ECO:0000313" key="3">
    <source>
        <dbReference type="EMBL" id="GFS65825.1"/>
    </source>
</evidence>
<protein>
    <submittedName>
        <fullName evidence="3">Nucleic-acid-binding protein from transposon X-element</fullName>
    </submittedName>
</protein>
<name>A0A8X6IYJ7_NEPPI</name>
<sequence>MEPDYSDEEMNSKEKEQYDECSNMKESLDNLISEICEVNIKNSDYLIKKALIIGLALKCSKKLNKISFRDMQLHIKSKEDEVQFLKERLIALEKLVTTNSEKLVTINSEIQKTATTKINKNKRTKIYPQKTQGKKKSKTDDKFTLQTPVELTNKFSALEVEEKTEILEIEEFPEIQNEKVISPTNENREETDEPTLVEKKQKRVPPIMIDESINTPALLDEISAIVGAKIQARMTNGKRKVFPESIDAHRKIQNFIFVKKLKSHTFEMQNQKQLKVIIRGLPIDYNQEEITEEIKNQGPIPEHISLLKSRRTNINMSLFLVVLNKNPVIKTFTTSSSIITMKIKAINLEWASMRVIENKQYAGFSYEGYSEKLVNEKISNAQICSPREDTQVNQMDPTSTSRKCPNNGSITDPTYNADPDDSSIFDAIKEL</sequence>
<reference evidence="3" key="1">
    <citation type="submission" date="2020-08" db="EMBL/GenBank/DDBJ databases">
        <title>Multicomponent nature underlies the extraordinary mechanical properties of spider dragline silk.</title>
        <authorList>
            <person name="Kono N."/>
            <person name="Nakamura H."/>
            <person name="Mori M."/>
            <person name="Yoshida Y."/>
            <person name="Ohtoshi R."/>
            <person name="Malay A.D."/>
            <person name="Moran D.A.P."/>
            <person name="Tomita M."/>
            <person name="Numata K."/>
            <person name="Arakawa K."/>
        </authorList>
    </citation>
    <scope>NUCLEOTIDE SEQUENCE</scope>
</reference>
<keyword evidence="4" id="KW-1185">Reference proteome</keyword>
<feature type="region of interest" description="Disordered" evidence="2">
    <location>
        <begin position="388"/>
        <end position="419"/>
    </location>
</feature>
<gene>
    <name evidence="3" type="primary">ORF1_117</name>
    <name evidence="3" type="ORF">NPIL_99121</name>
</gene>
<proteinExistence type="predicted"/>
<accession>A0A8X6IYJ7</accession>
<organism evidence="3 4">
    <name type="scientific">Nephila pilipes</name>
    <name type="common">Giant wood spider</name>
    <name type="synonym">Nephila maculata</name>
    <dbReference type="NCBI Taxonomy" id="299642"/>
    <lineage>
        <taxon>Eukaryota</taxon>
        <taxon>Metazoa</taxon>
        <taxon>Ecdysozoa</taxon>
        <taxon>Arthropoda</taxon>
        <taxon>Chelicerata</taxon>
        <taxon>Arachnida</taxon>
        <taxon>Araneae</taxon>
        <taxon>Araneomorphae</taxon>
        <taxon>Entelegynae</taxon>
        <taxon>Araneoidea</taxon>
        <taxon>Nephilidae</taxon>
        <taxon>Nephila</taxon>
    </lineage>
</organism>